<organism evidence="3 4">
    <name type="scientific">Candidatus Liptonbacteria bacterium RIFCSPLOWO2_01_FULL_52_25</name>
    <dbReference type="NCBI Taxonomy" id="1798650"/>
    <lineage>
        <taxon>Bacteria</taxon>
        <taxon>Candidatus Liptoniibacteriota</taxon>
    </lineage>
</organism>
<dbReference type="InterPro" id="IPR037056">
    <property type="entry name" value="RNase_H1_N_sf"/>
</dbReference>
<evidence type="ECO:0000256" key="1">
    <source>
        <dbReference type="SAM" id="MobiDB-lite"/>
    </source>
</evidence>
<evidence type="ECO:0000313" key="4">
    <source>
        <dbReference type="Proteomes" id="UP000178880"/>
    </source>
</evidence>
<dbReference type="STRING" id="1798650.A2945_01160"/>
<name>A0A1G2CDH7_9BACT</name>
<dbReference type="AlphaFoldDB" id="A0A1G2CDH7"/>
<dbReference type="Gene3D" id="3.40.970.10">
    <property type="entry name" value="Ribonuclease H1, N-terminal domain"/>
    <property type="match status" value="1"/>
</dbReference>
<protein>
    <recommendedName>
        <fullName evidence="2">Ribonuclease H1 N-terminal domain-containing protein</fullName>
    </recommendedName>
</protein>
<proteinExistence type="predicted"/>
<feature type="domain" description="Ribonuclease H1 N-terminal" evidence="2">
    <location>
        <begin position="14"/>
        <end position="50"/>
    </location>
</feature>
<dbReference type="Gene3D" id="3.30.420.10">
    <property type="entry name" value="Ribonuclease H-like superfamily/Ribonuclease H"/>
    <property type="match status" value="1"/>
</dbReference>
<sequence>MAKKKKYYAYTIPGGSRGVADDWKICERIVSGKAGARFMAFGERSDAERWLVAGARYEIKAKPIRKLESGIYFDSGTGRGKGVEISVTDEKGKNLLHKALSKKDINRFGKHFVDDASATNNYGELLALRYALAIAKKMRAKKIFGDSKLVIDYWSRRHIQRNAIQEETVELAEEVADMRAAFEGKGGSVERIPGGNNPADLGFHG</sequence>
<gene>
    <name evidence="3" type="ORF">A2945_01160</name>
</gene>
<dbReference type="SUPFAM" id="SSF53098">
    <property type="entry name" value="Ribonuclease H-like"/>
    <property type="match status" value="1"/>
</dbReference>
<evidence type="ECO:0000259" key="2">
    <source>
        <dbReference type="Pfam" id="PF01693"/>
    </source>
</evidence>
<dbReference type="InterPro" id="IPR036397">
    <property type="entry name" value="RNaseH_sf"/>
</dbReference>
<dbReference type="Pfam" id="PF01693">
    <property type="entry name" value="Cauli_VI"/>
    <property type="match status" value="1"/>
</dbReference>
<dbReference type="InterPro" id="IPR011320">
    <property type="entry name" value="RNase_H1_N"/>
</dbReference>
<evidence type="ECO:0000313" key="3">
    <source>
        <dbReference type="EMBL" id="OGY99448.1"/>
    </source>
</evidence>
<comment type="caution">
    <text evidence="3">The sequence shown here is derived from an EMBL/GenBank/DDBJ whole genome shotgun (WGS) entry which is preliminary data.</text>
</comment>
<dbReference type="GO" id="GO:0003676">
    <property type="term" value="F:nucleic acid binding"/>
    <property type="evidence" value="ECO:0007669"/>
    <property type="project" value="InterPro"/>
</dbReference>
<feature type="region of interest" description="Disordered" evidence="1">
    <location>
        <begin position="186"/>
        <end position="205"/>
    </location>
</feature>
<dbReference type="EMBL" id="MHLA01000015">
    <property type="protein sequence ID" value="OGY99448.1"/>
    <property type="molecule type" value="Genomic_DNA"/>
</dbReference>
<dbReference type="Proteomes" id="UP000178880">
    <property type="component" value="Unassembled WGS sequence"/>
</dbReference>
<dbReference type="InterPro" id="IPR012337">
    <property type="entry name" value="RNaseH-like_sf"/>
</dbReference>
<reference evidence="3 4" key="1">
    <citation type="journal article" date="2016" name="Nat. Commun.">
        <title>Thousands of microbial genomes shed light on interconnected biogeochemical processes in an aquifer system.</title>
        <authorList>
            <person name="Anantharaman K."/>
            <person name="Brown C.T."/>
            <person name="Hug L.A."/>
            <person name="Sharon I."/>
            <person name="Castelle C.J."/>
            <person name="Probst A.J."/>
            <person name="Thomas B.C."/>
            <person name="Singh A."/>
            <person name="Wilkins M.J."/>
            <person name="Karaoz U."/>
            <person name="Brodie E.L."/>
            <person name="Williams K.H."/>
            <person name="Hubbard S.S."/>
            <person name="Banfield J.F."/>
        </authorList>
    </citation>
    <scope>NUCLEOTIDE SEQUENCE [LARGE SCALE GENOMIC DNA]</scope>
</reference>
<accession>A0A1G2CDH7</accession>